<gene>
    <name evidence="6" type="ORF">SAMN02745130_03519</name>
</gene>
<accession>A0A1T4XWS9</accession>
<dbReference type="Gene3D" id="3.40.800.10">
    <property type="entry name" value="Ureohydrolase domain"/>
    <property type="match status" value="1"/>
</dbReference>
<dbReference type="InterPro" id="IPR029066">
    <property type="entry name" value="PLP-binding_barrel"/>
</dbReference>
<proteinExistence type="inferred from homology"/>
<keyword evidence="3" id="KW-0413">Isomerase</keyword>
<evidence type="ECO:0000256" key="3">
    <source>
        <dbReference type="ARBA" id="ARBA00023235"/>
    </source>
</evidence>
<dbReference type="AlphaFoldDB" id="A0A1T4XWS9"/>
<protein>
    <submittedName>
        <fullName evidence="6">Predicted amino acid racemase</fullName>
    </submittedName>
</protein>
<dbReference type="GO" id="GO:0030170">
    <property type="term" value="F:pyridoxal phosphate binding"/>
    <property type="evidence" value="ECO:0007669"/>
    <property type="project" value="TreeGrafter"/>
</dbReference>
<dbReference type="SUPFAM" id="SSF52768">
    <property type="entry name" value="Arginase/deacetylase"/>
    <property type="match status" value="1"/>
</dbReference>
<dbReference type="GO" id="GO:0008784">
    <property type="term" value="F:alanine racemase activity"/>
    <property type="evidence" value="ECO:0007669"/>
    <property type="project" value="TreeGrafter"/>
</dbReference>
<evidence type="ECO:0000313" key="6">
    <source>
        <dbReference type="EMBL" id="SKA93491.1"/>
    </source>
</evidence>
<evidence type="ECO:0000256" key="1">
    <source>
        <dbReference type="ARBA" id="ARBA00001933"/>
    </source>
</evidence>
<evidence type="ECO:0000259" key="5">
    <source>
        <dbReference type="Pfam" id="PF01168"/>
    </source>
</evidence>
<dbReference type="CDD" id="cd06815">
    <property type="entry name" value="PLPDE_III_AR_like_1"/>
    <property type="match status" value="1"/>
</dbReference>
<reference evidence="6 7" key="1">
    <citation type="submission" date="2017-02" db="EMBL/GenBank/DDBJ databases">
        <authorList>
            <person name="Peterson S.W."/>
        </authorList>
    </citation>
    <scope>NUCLEOTIDE SEQUENCE [LARGE SCALE GENOMIC DNA]</scope>
    <source>
        <strain evidence="6 7">ATCC 49788</strain>
    </source>
</reference>
<organism evidence="6 7">
    <name type="scientific">Thiothrix eikelboomii</name>
    <dbReference type="NCBI Taxonomy" id="92487"/>
    <lineage>
        <taxon>Bacteria</taxon>
        <taxon>Pseudomonadati</taxon>
        <taxon>Pseudomonadota</taxon>
        <taxon>Gammaproteobacteria</taxon>
        <taxon>Thiotrichales</taxon>
        <taxon>Thiotrichaceae</taxon>
        <taxon>Thiothrix</taxon>
    </lineage>
</organism>
<dbReference type="InterPro" id="IPR001608">
    <property type="entry name" value="Ala_racemase_N"/>
</dbReference>
<dbReference type="PANTHER" id="PTHR30511:SF3">
    <property type="entry name" value="LYSINE RACEMASE"/>
    <property type="match status" value="1"/>
</dbReference>
<sequence length="619" mass="67013">MLGPQVIVDLDIIEANARAVTQTCAMQGIEVFGVTKGTCGMPQVARAMLRGGVTGIGESRFENIRRLRAAGINCPMLLLRSPPLALADEVVRYVDISLNSELPIIQALSEAALRRGKVHEVILMVDLGDLREGIWPDDLRHIVAQVLKLRGVRIAGLGTNLLCLSAVKPTRTNLGKLSEYAQQVEQAFGIKLRYVSGGNSGSLPLLLEEGLPAGINHLRVGEAILQGGRDTFYDEPWELLNRNAFVLQGELLAVKRKPSLPIGETAVDAFGNTPVFVDRGERLRGILNIGREDVSPEHLVPIDPRVELIGASSDHLILDLEAVNPPPQVGATVSFYMSYPALLAAMTSEYVRKTPVSAQGKDQASQERLLAQLIEPELVEVVASLDISANLAALHFDTPADTYHCASSEQANEAVSTALQTKAFPLLISTDTLHTLAALQAATQHTESIGLIWLAAEAAYEPLHAVSPHSMLYHAMQSEQAEIRLTPQLSPENLVMVGLRNTTPDEAAALNRSGIKVFTMSDIDVFGMHEVINRAIRIASSGTQAVWLHYSPTATDIRGDRGEGEGGLTFRETHQAMENIAQSTPLLGISVSHLQADDNPQRVRTVLHFILSALGQQII</sequence>
<dbReference type="STRING" id="92487.SAMN02745130_03519"/>
<dbReference type="InterPro" id="IPR000821">
    <property type="entry name" value="Ala_racemase"/>
</dbReference>
<name>A0A1T4XWS9_9GAMM</name>
<dbReference type="Pfam" id="PF00491">
    <property type="entry name" value="Arginase"/>
    <property type="match status" value="1"/>
</dbReference>
<dbReference type="RefSeq" id="WP_078923958.1">
    <property type="nucleotide sequence ID" value="NZ_FUYB01000024.1"/>
</dbReference>
<dbReference type="InterPro" id="IPR023696">
    <property type="entry name" value="Ureohydrolase_dom_sf"/>
</dbReference>
<dbReference type="Gene3D" id="3.20.20.10">
    <property type="entry name" value="Alanine racemase"/>
    <property type="match status" value="1"/>
</dbReference>
<dbReference type="SUPFAM" id="SSF51419">
    <property type="entry name" value="PLP-binding barrel"/>
    <property type="match status" value="1"/>
</dbReference>
<evidence type="ECO:0000256" key="4">
    <source>
        <dbReference type="PROSITE-ProRule" id="PRU00742"/>
    </source>
</evidence>
<keyword evidence="7" id="KW-1185">Reference proteome</keyword>
<evidence type="ECO:0000313" key="7">
    <source>
        <dbReference type="Proteomes" id="UP000190460"/>
    </source>
</evidence>
<dbReference type="InterPro" id="IPR006035">
    <property type="entry name" value="Ureohydrolase"/>
</dbReference>
<dbReference type="GO" id="GO:0016813">
    <property type="term" value="F:hydrolase activity, acting on carbon-nitrogen (but not peptide) bonds, in linear amidines"/>
    <property type="evidence" value="ECO:0007669"/>
    <property type="project" value="UniProtKB-ARBA"/>
</dbReference>
<feature type="domain" description="Alanine racemase N-terminal" evidence="5">
    <location>
        <begin position="8"/>
        <end position="224"/>
    </location>
</feature>
<comment type="similarity">
    <text evidence="4">Belongs to the arginase family.</text>
</comment>
<keyword evidence="2" id="KW-0663">Pyridoxal phosphate</keyword>
<dbReference type="PANTHER" id="PTHR30511">
    <property type="entry name" value="ALANINE RACEMASE"/>
    <property type="match status" value="1"/>
</dbReference>
<dbReference type="OrthoDB" id="504078at2"/>
<evidence type="ECO:0000256" key="2">
    <source>
        <dbReference type="ARBA" id="ARBA00022898"/>
    </source>
</evidence>
<dbReference type="EMBL" id="FUYB01000024">
    <property type="protein sequence ID" value="SKA93491.1"/>
    <property type="molecule type" value="Genomic_DNA"/>
</dbReference>
<dbReference type="GO" id="GO:0046872">
    <property type="term" value="F:metal ion binding"/>
    <property type="evidence" value="ECO:0007669"/>
    <property type="project" value="InterPro"/>
</dbReference>
<dbReference type="Proteomes" id="UP000190460">
    <property type="component" value="Unassembled WGS sequence"/>
</dbReference>
<dbReference type="PROSITE" id="PS51409">
    <property type="entry name" value="ARGINASE_2"/>
    <property type="match status" value="1"/>
</dbReference>
<dbReference type="Pfam" id="PF01168">
    <property type="entry name" value="Ala_racemase_N"/>
    <property type="match status" value="1"/>
</dbReference>
<comment type="cofactor">
    <cofactor evidence="1">
        <name>pyridoxal 5'-phosphate</name>
        <dbReference type="ChEBI" id="CHEBI:597326"/>
    </cofactor>
</comment>
<dbReference type="GO" id="GO:0005829">
    <property type="term" value="C:cytosol"/>
    <property type="evidence" value="ECO:0007669"/>
    <property type="project" value="TreeGrafter"/>
</dbReference>